<keyword evidence="2" id="KW-0808">Transferase</keyword>
<dbReference type="PANTHER" id="PTHR10196:SF80">
    <property type="entry name" value="D-RIBULOSE KINASE"/>
    <property type="match status" value="1"/>
</dbReference>
<evidence type="ECO:0000256" key="3">
    <source>
        <dbReference type="ARBA" id="ARBA00022777"/>
    </source>
</evidence>
<dbReference type="InterPro" id="IPR043129">
    <property type="entry name" value="ATPase_NBD"/>
</dbReference>
<comment type="caution">
    <text evidence="6">The sequence shown here is derived from an EMBL/GenBank/DDBJ whole genome shotgun (WGS) entry which is preliminary data.</text>
</comment>
<dbReference type="InterPro" id="IPR018485">
    <property type="entry name" value="FGGY_C"/>
</dbReference>
<gene>
    <name evidence="6" type="ORF">V6575_09000</name>
</gene>
<evidence type="ECO:0000256" key="1">
    <source>
        <dbReference type="ARBA" id="ARBA00009156"/>
    </source>
</evidence>
<feature type="domain" description="Carbohydrate kinase FGGY C-terminal" evidence="5">
    <location>
        <begin position="242"/>
        <end position="412"/>
    </location>
</feature>
<name>A0ABU8TJ81_9HYPH</name>
<dbReference type="PANTHER" id="PTHR10196">
    <property type="entry name" value="SUGAR KINASE"/>
    <property type="match status" value="1"/>
</dbReference>
<dbReference type="Proteomes" id="UP001385499">
    <property type="component" value="Unassembled WGS sequence"/>
</dbReference>
<evidence type="ECO:0000313" key="7">
    <source>
        <dbReference type="Proteomes" id="UP001385499"/>
    </source>
</evidence>
<dbReference type="Pfam" id="PF02782">
    <property type="entry name" value="FGGY_C"/>
    <property type="match status" value="1"/>
</dbReference>
<sequence>MTRSALFLGIDIGTSGVRAVAVDPDLKVSAIARAEFGTDDVIRRDPSVWHQALGECLAELCQKVDPTDFTALSVDGTSGTILALDGKHEPIGSALMYNDAVGDQRILGEITANAPRESAAHGASSALARAIMLQECSGVARIVHQADWIAERLAGHPVPSDESNALKSGYDPVARQWPEWIKATSLQMDLLPEVVPTGTVIAKTSGAFGLPSGISIVAGMTDGCASFLATGANRPGDGVTALGTTMTLKLLSDGPLFAPEYGIYSHRIGDLWLAGGASNSGGGALLDHFTPDEIRGLSGQIDPESPCELDYYPLRAPGERFPIDDPTLPSRETPRPIDDAEFLKGLLTGIARIEALGYQRLSELGAPSLASIRSVGGGANNPVWARIRHNLLGVPAEPVLAGEAAFGSALVARGAMI</sequence>
<protein>
    <submittedName>
        <fullName evidence="6">FGGY-family carbohydrate kinase</fullName>
    </submittedName>
</protein>
<proteinExistence type="inferred from homology"/>
<organism evidence="6 7">
    <name type="scientific">Roseibium algae</name>
    <dbReference type="NCBI Taxonomy" id="3123038"/>
    <lineage>
        <taxon>Bacteria</taxon>
        <taxon>Pseudomonadati</taxon>
        <taxon>Pseudomonadota</taxon>
        <taxon>Alphaproteobacteria</taxon>
        <taxon>Hyphomicrobiales</taxon>
        <taxon>Stappiaceae</taxon>
        <taxon>Roseibium</taxon>
    </lineage>
</organism>
<dbReference type="InterPro" id="IPR018484">
    <property type="entry name" value="FGGY_N"/>
</dbReference>
<dbReference type="CDD" id="cd07783">
    <property type="entry name" value="ASKHA_NBD_FGGY_SePSK_AtXK1-like"/>
    <property type="match status" value="1"/>
</dbReference>
<reference evidence="6 7" key="1">
    <citation type="submission" date="2024-02" db="EMBL/GenBank/DDBJ databases">
        <title>Roseibium algae sp. nov., isolated from marine alga (Grateloupia sp.), showing potential in myo-inositol conversion.</title>
        <authorList>
            <person name="Wang Y."/>
        </authorList>
    </citation>
    <scope>NUCLEOTIDE SEQUENCE [LARGE SCALE GENOMIC DNA]</scope>
    <source>
        <strain evidence="6 7">H3510</strain>
    </source>
</reference>
<dbReference type="Gene3D" id="3.30.420.40">
    <property type="match status" value="2"/>
</dbReference>
<evidence type="ECO:0000259" key="4">
    <source>
        <dbReference type="Pfam" id="PF00370"/>
    </source>
</evidence>
<dbReference type="GO" id="GO:0016301">
    <property type="term" value="F:kinase activity"/>
    <property type="evidence" value="ECO:0007669"/>
    <property type="project" value="UniProtKB-KW"/>
</dbReference>
<accession>A0ABU8TJ81</accession>
<keyword evidence="3 6" id="KW-0418">Kinase</keyword>
<evidence type="ECO:0000259" key="5">
    <source>
        <dbReference type="Pfam" id="PF02782"/>
    </source>
</evidence>
<evidence type="ECO:0000256" key="2">
    <source>
        <dbReference type="ARBA" id="ARBA00022679"/>
    </source>
</evidence>
<dbReference type="EMBL" id="JBAKIA010000005">
    <property type="protein sequence ID" value="MEJ8474228.1"/>
    <property type="molecule type" value="Genomic_DNA"/>
</dbReference>
<keyword evidence="7" id="KW-1185">Reference proteome</keyword>
<feature type="domain" description="Carbohydrate kinase FGGY N-terminal" evidence="4">
    <location>
        <begin position="7"/>
        <end position="100"/>
    </location>
</feature>
<evidence type="ECO:0000313" key="6">
    <source>
        <dbReference type="EMBL" id="MEJ8474228.1"/>
    </source>
</evidence>
<dbReference type="SUPFAM" id="SSF53067">
    <property type="entry name" value="Actin-like ATPase domain"/>
    <property type="match status" value="2"/>
</dbReference>
<comment type="similarity">
    <text evidence="1">Belongs to the FGGY kinase family.</text>
</comment>
<dbReference type="Pfam" id="PF00370">
    <property type="entry name" value="FGGY_N"/>
    <property type="match status" value="1"/>
</dbReference>